<protein>
    <recommendedName>
        <fullName evidence="2">DUF4139 domain-containing protein</fullName>
    </recommendedName>
</protein>
<evidence type="ECO:0000313" key="4">
    <source>
        <dbReference type="Proteomes" id="UP001205843"/>
    </source>
</evidence>
<proteinExistence type="predicted"/>
<name>A0AAE3KGF3_9GAMM</name>
<dbReference type="RefSeq" id="WP_253478250.1">
    <property type="nucleotide sequence ID" value="NZ_JALJXV010000005.1"/>
</dbReference>
<organism evidence="3 4">
    <name type="scientific">Natronocella acetinitrilica</name>
    <dbReference type="NCBI Taxonomy" id="414046"/>
    <lineage>
        <taxon>Bacteria</taxon>
        <taxon>Pseudomonadati</taxon>
        <taxon>Pseudomonadota</taxon>
        <taxon>Gammaproteobacteria</taxon>
        <taxon>Chromatiales</taxon>
        <taxon>Ectothiorhodospiraceae</taxon>
        <taxon>Natronocella</taxon>
    </lineage>
</organism>
<dbReference type="Pfam" id="PF13598">
    <property type="entry name" value="DUF4139"/>
    <property type="match status" value="1"/>
</dbReference>
<feature type="chain" id="PRO_5042239705" description="DUF4139 domain-containing protein" evidence="1">
    <location>
        <begin position="21"/>
        <end position="460"/>
    </location>
</feature>
<feature type="domain" description="DUF4139" evidence="2">
    <location>
        <begin position="188"/>
        <end position="457"/>
    </location>
</feature>
<evidence type="ECO:0000256" key="1">
    <source>
        <dbReference type="SAM" id="SignalP"/>
    </source>
</evidence>
<dbReference type="AlphaFoldDB" id="A0AAE3KGF3"/>
<comment type="caution">
    <text evidence="3">The sequence shown here is derived from an EMBL/GenBank/DDBJ whole genome shotgun (WGS) entry which is preliminary data.</text>
</comment>
<gene>
    <name evidence="3" type="ORF">J2T57_002335</name>
</gene>
<dbReference type="Proteomes" id="UP001205843">
    <property type="component" value="Unassembled WGS sequence"/>
</dbReference>
<dbReference type="EMBL" id="JALJXV010000005">
    <property type="protein sequence ID" value="MCP1675187.1"/>
    <property type="molecule type" value="Genomic_DNA"/>
</dbReference>
<evidence type="ECO:0000313" key="3">
    <source>
        <dbReference type="EMBL" id="MCP1675187.1"/>
    </source>
</evidence>
<dbReference type="InterPro" id="IPR037291">
    <property type="entry name" value="DUF4139"/>
</dbReference>
<keyword evidence="1" id="KW-0732">Signal</keyword>
<dbReference type="PANTHER" id="PTHR38075">
    <property type="entry name" value="DUF4139 DOMAIN-CONTAINING PROTEIN"/>
    <property type="match status" value="1"/>
</dbReference>
<feature type="signal peptide" evidence="1">
    <location>
        <begin position="1"/>
        <end position="20"/>
    </location>
</feature>
<accession>A0AAE3KGF3</accession>
<keyword evidence="4" id="KW-1185">Reference proteome</keyword>
<sequence>MSTARALFVLLCLAAGSLNAAEDAALIDSDGDDRNGLALTLYQNGATLVEDRRSIALQSGVTTLLMEDVSPLLLPQSLRLEAGDGVRTLSHRLQLPSLDAGSLADAYLGEDVMLVRDLAGGGQRSRPVRLLARDGDTLIIRDGDGVEPIPASSGWRLRVPGLPPESRGRTALLLEVESATAGSRDGRLLYLTEGLGWQADYVLSIDGDQLSVKALAGIDNRTGLAFPDAHVRLVAGDPARSAGPVARSMTLEDASVADVGVGDYRLYELPEPVTLGRSEQVHLPLFQVANIPAQREYRLVGNAWGPQRTGPVAQPVMARLRLDTGPDGIARAMPAGTARVYETDPRYGAIFLGEDRVPATAEGGHAELSLGMAFDLSATRQQTRYRRLDERSEEQGWQIRVRNTRDRDASIRIIEQMPGDWTLLESSQDPDRSEPGRAIWTLNVPAGGEAQLRYLAEVRR</sequence>
<dbReference type="PANTHER" id="PTHR38075:SF1">
    <property type="entry name" value="DUF4139 DOMAIN-CONTAINING PROTEIN"/>
    <property type="match status" value="1"/>
</dbReference>
<reference evidence="3" key="1">
    <citation type="submission" date="2022-03" db="EMBL/GenBank/DDBJ databases">
        <title>Genomic Encyclopedia of Type Strains, Phase III (KMG-III): the genomes of soil and plant-associated and newly described type strains.</title>
        <authorList>
            <person name="Whitman W."/>
        </authorList>
    </citation>
    <scope>NUCLEOTIDE SEQUENCE</scope>
    <source>
        <strain evidence="3">ANL 6-2</strain>
    </source>
</reference>
<evidence type="ECO:0000259" key="2">
    <source>
        <dbReference type="Pfam" id="PF13598"/>
    </source>
</evidence>